<evidence type="ECO:0000256" key="4">
    <source>
        <dbReference type="ARBA" id="ARBA00022519"/>
    </source>
</evidence>
<keyword evidence="4 9" id="KW-0997">Cell inner membrane</keyword>
<evidence type="ECO:0000256" key="1">
    <source>
        <dbReference type="ARBA" id="ARBA00004429"/>
    </source>
</evidence>
<feature type="transmembrane region" description="Helical" evidence="9">
    <location>
        <begin position="51"/>
        <end position="68"/>
    </location>
</feature>
<organism evidence="11 12">
    <name type="scientific">Billgrantia pellis</name>
    <dbReference type="NCBI Taxonomy" id="2606936"/>
    <lineage>
        <taxon>Bacteria</taxon>
        <taxon>Pseudomonadati</taxon>
        <taxon>Pseudomonadota</taxon>
        <taxon>Gammaproteobacteria</taxon>
        <taxon>Oceanospirillales</taxon>
        <taxon>Halomonadaceae</taxon>
        <taxon>Billgrantia</taxon>
    </lineage>
</organism>
<evidence type="ECO:0000256" key="9">
    <source>
        <dbReference type="RuleBase" id="RU369079"/>
    </source>
</evidence>
<feature type="transmembrane region" description="Helical" evidence="9">
    <location>
        <begin position="133"/>
        <end position="152"/>
    </location>
</feature>
<dbReference type="GO" id="GO:0015740">
    <property type="term" value="P:C4-dicarboxylate transport"/>
    <property type="evidence" value="ECO:0007669"/>
    <property type="project" value="TreeGrafter"/>
</dbReference>
<feature type="domain" description="Tripartite ATP-independent periplasmic transporters DctQ component" evidence="10">
    <location>
        <begin position="27"/>
        <end position="157"/>
    </location>
</feature>
<comment type="subunit">
    <text evidence="9">The complex comprises the extracytoplasmic solute receptor protein and the two transmembrane proteins.</text>
</comment>
<comment type="subcellular location">
    <subcellularLocation>
        <location evidence="1 9">Cell inner membrane</location>
        <topology evidence="1 9">Multi-pass membrane protein</topology>
    </subcellularLocation>
</comment>
<dbReference type="PANTHER" id="PTHR35011:SF2">
    <property type="entry name" value="2,3-DIKETO-L-GULONATE TRAP TRANSPORTER SMALL PERMEASE PROTEIN YIAM"/>
    <property type="match status" value="1"/>
</dbReference>
<keyword evidence="6 9" id="KW-1133">Transmembrane helix</keyword>
<evidence type="ECO:0000256" key="8">
    <source>
        <dbReference type="ARBA" id="ARBA00038436"/>
    </source>
</evidence>
<name>A0A7V7KJ46_9GAMM</name>
<keyword evidence="3" id="KW-1003">Cell membrane</keyword>
<dbReference type="EMBL" id="VTPY01000001">
    <property type="protein sequence ID" value="KAA0014449.1"/>
    <property type="molecule type" value="Genomic_DNA"/>
</dbReference>
<evidence type="ECO:0000256" key="2">
    <source>
        <dbReference type="ARBA" id="ARBA00022448"/>
    </source>
</evidence>
<feature type="transmembrane region" description="Helical" evidence="9">
    <location>
        <begin position="89"/>
        <end position="108"/>
    </location>
</feature>
<keyword evidence="7 9" id="KW-0472">Membrane</keyword>
<dbReference type="GO" id="GO:0022857">
    <property type="term" value="F:transmembrane transporter activity"/>
    <property type="evidence" value="ECO:0007669"/>
    <property type="project" value="UniProtKB-UniRule"/>
</dbReference>
<comment type="similarity">
    <text evidence="8 9">Belongs to the TRAP transporter small permease family.</text>
</comment>
<reference evidence="11 12" key="1">
    <citation type="submission" date="2019-08" db="EMBL/GenBank/DDBJ databases">
        <title>Bioinformatics analysis of the strain L3 and L5.</title>
        <authorList>
            <person name="Li X."/>
        </authorList>
    </citation>
    <scope>NUCLEOTIDE SEQUENCE [LARGE SCALE GENOMIC DNA]</scope>
    <source>
        <strain evidence="11 12">L5</strain>
    </source>
</reference>
<feature type="transmembrane region" description="Helical" evidence="9">
    <location>
        <begin position="12"/>
        <end position="31"/>
    </location>
</feature>
<comment type="caution">
    <text evidence="11">The sequence shown here is derived from an EMBL/GenBank/DDBJ whole genome shotgun (WGS) entry which is preliminary data.</text>
</comment>
<dbReference type="RefSeq" id="WP_149326659.1">
    <property type="nucleotide sequence ID" value="NZ_VTPY01000001.1"/>
</dbReference>
<proteinExistence type="inferred from homology"/>
<accession>A0A7V7KJ46</accession>
<dbReference type="GO" id="GO:0005886">
    <property type="term" value="C:plasma membrane"/>
    <property type="evidence" value="ECO:0007669"/>
    <property type="project" value="UniProtKB-SubCell"/>
</dbReference>
<keyword evidence="5 9" id="KW-0812">Transmembrane</keyword>
<evidence type="ECO:0000259" key="10">
    <source>
        <dbReference type="Pfam" id="PF04290"/>
    </source>
</evidence>
<dbReference type="PANTHER" id="PTHR35011">
    <property type="entry name" value="2,3-DIKETO-L-GULONATE TRAP TRANSPORTER SMALL PERMEASE PROTEIN YIAM"/>
    <property type="match status" value="1"/>
</dbReference>
<protein>
    <recommendedName>
        <fullName evidence="9">TRAP transporter small permease protein</fullName>
    </recommendedName>
</protein>
<dbReference type="Pfam" id="PF04290">
    <property type="entry name" value="DctQ"/>
    <property type="match status" value="1"/>
</dbReference>
<evidence type="ECO:0000256" key="5">
    <source>
        <dbReference type="ARBA" id="ARBA00022692"/>
    </source>
</evidence>
<dbReference type="InterPro" id="IPR055348">
    <property type="entry name" value="DctQ"/>
</dbReference>
<keyword evidence="2 9" id="KW-0813">Transport</keyword>
<evidence type="ECO:0000256" key="6">
    <source>
        <dbReference type="ARBA" id="ARBA00022989"/>
    </source>
</evidence>
<evidence type="ECO:0000256" key="7">
    <source>
        <dbReference type="ARBA" id="ARBA00023136"/>
    </source>
</evidence>
<dbReference type="Proteomes" id="UP000486760">
    <property type="component" value="Unassembled WGS sequence"/>
</dbReference>
<dbReference type="InterPro" id="IPR007387">
    <property type="entry name" value="TRAP_DctQ"/>
</dbReference>
<gene>
    <name evidence="11" type="ORF">F0A17_02015</name>
</gene>
<keyword evidence="12" id="KW-1185">Reference proteome</keyword>
<evidence type="ECO:0000313" key="11">
    <source>
        <dbReference type="EMBL" id="KAA0014449.1"/>
    </source>
</evidence>
<evidence type="ECO:0000313" key="12">
    <source>
        <dbReference type="Proteomes" id="UP000486760"/>
    </source>
</evidence>
<evidence type="ECO:0000256" key="3">
    <source>
        <dbReference type="ARBA" id="ARBA00022475"/>
    </source>
</evidence>
<sequence length="178" mass="19547">MSRNVMRGWDGLMAVLRGASIVVLVFMALTICYDAVMRHVFSAPTSWSLEVNSFLLVYLAVMGAAEAQRHDAHIRIEFFAHKLPLRAQALVGVITGLLGAIFSFVMVWRGGIMAWQAFEYGERVSSALGTPTVIPYATLPIGFGLLGLQFLLDTWRAGRRCLHPEASPQPSKEVPGDV</sequence>
<dbReference type="AlphaFoldDB" id="A0A7V7KJ46"/>
<comment type="function">
    <text evidence="9">Part of the tripartite ATP-independent periplasmic (TRAP) transport system.</text>
</comment>